<evidence type="ECO:0000313" key="2">
    <source>
        <dbReference type="Proteomes" id="UP000824469"/>
    </source>
</evidence>
<accession>A0AA38KY99</accession>
<feature type="non-terminal residue" evidence="1">
    <location>
        <position position="1"/>
    </location>
</feature>
<dbReference type="AlphaFoldDB" id="A0AA38KY99"/>
<proteinExistence type="predicted"/>
<keyword evidence="2" id="KW-1185">Reference proteome</keyword>
<sequence length="99" mass="11526">AQRILRRKSVHDEYYRKRLLVNEEHRPEIEMHMELSSIQMEQRLLRSKCSRAHGHMKLIRPLKISTMLKNKLPSGPTPGVGNAYVNVGGAKNRLRLENI</sequence>
<organism evidence="1 2">
    <name type="scientific">Taxus chinensis</name>
    <name type="common">Chinese yew</name>
    <name type="synonym">Taxus wallichiana var. chinensis</name>
    <dbReference type="NCBI Taxonomy" id="29808"/>
    <lineage>
        <taxon>Eukaryota</taxon>
        <taxon>Viridiplantae</taxon>
        <taxon>Streptophyta</taxon>
        <taxon>Embryophyta</taxon>
        <taxon>Tracheophyta</taxon>
        <taxon>Spermatophyta</taxon>
        <taxon>Pinopsida</taxon>
        <taxon>Pinidae</taxon>
        <taxon>Conifers II</taxon>
        <taxon>Cupressales</taxon>
        <taxon>Taxaceae</taxon>
        <taxon>Taxus</taxon>
    </lineage>
</organism>
<reference evidence="1 2" key="1">
    <citation type="journal article" date="2021" name="Nat. Plants">
        <title>The Taxus genome provides insights into paclitaxel biosynthesis.</title>
        <authorList>
            <person name="Xiong X."/>
            <person name="Gou J."/>
            <person name="Liao Q."/>
            <person name="Li Y."/>
            <person name="Zhou Q."/>
            <person name="Bi G."/>
            <person name="Li C."/>
            <person name="Du R."/>
            <person name="Wang X."/>
            <person name="Sun T."/>
            <person name="Guo L."/>
            <person name="Liang H."/>
            <person name="Lu P."/>
            <person name="Wu Y."/>
            <person name="Zhang Z."/>
            <person name="Ro D.K."/>
            <person name="Shang Y."/>
            <person name="Huang S."/>
            <person name="Yan J."/>
        </authorList>
    </citation>
    <scope>NUCLEOTIDE SEQUENCE [LARGE SCALE GENOMIC DNA]</scope>
    <source>
        <strain evidence="1">Ta-2019</strain>
    </source>
</reference>
<comment type="caution">
    <text evidence="1">The sequence shown here is derived from an EMBL/GenBank/DDBJ whole genome shotgun (WGS) entry which is preliminary data.</text>
</comment>
<name>A0AA38KY99_TAXCH</name>
<protein>
    <submittedName>
        <fullName evidence="1">Uncharacterized protein</fullName>
    </submittedName>
</protein>
<evidence type="ECO:0000313" key="1">
    <source>
        <dbReference type="EMBL" id="KAH9310504.1"/>
    </source>
</evidence>
<dbReference type="EMBL" id="JAHRHJ020000006">
    <property type="protein sequence ID" value="KAH9310504.1"/>
    <property type="molecule type" value="Genomic_DNA"/>
</dbReference>
<dbReference type="Proteomes" id="UP000824469">
    <property type="component" value="Unassembled WGS sequence"/>
</dbReference>
<gene>
    <name evidence="1" type="ORF">KI387_025539</name>
</gene>